<protein>
    <submittedName>
        <fullName evidence="1">Unnamed protein product</fullName>
    </submittedName>
</protein>
<comment type="caution">
    <text evidence="1">The sequence shown here is derived from an EMBL/GenBank/DDBJ whole genome shotgun (WGS) entry which is preliminary data.</text>
</comment>
<keyword evidence="2" id="KW-1185">Reference proteome</keyword>
<name>A0A9W7CVH6_9STRA</name>
<accession>A0A9W7CVH6</accession>
<dbReference type="EMBL" id="BSXT01001231">
    <property type="protein sequence ID" value="GMF40212.1"/>
    <property type="molecule type" value="Genomic_DNA"/>
</dbReference>
<dbReference type="AlphaFoldDB" id="A0A9W7CVH6"/>
<dbReference type="Proteomes" id="UP001165121">
    <property type="component" value="Unassembled WGS sequence"/>
</dbReference>
<organism evidence="1 2">
    <name type="scientific">Phytophthora fragariaefolia</name>
    <dbReference type="NCBI Taxonomy" id="1490495"/>
    <lineage>
        <taxon>Eukaryota</taxon>
        <taxon>Sar</taxon>
        <taxon>Stramenopiles</taxon>
        <taxon>Oomycota</taxon>
        <taxon>Peronosporomycetes</taxon>
        <taxon>Peronosporales</taxon>
        <taxon>Peronosporaceae</taxon>
        <taxon>Phytophthora</taxon>
    </lineage>
</organism>
<dbReference type="OrthoDB" id="88517at2759"/>
<proteinExistence type="predicted"/>
<evidence type="ECO:0000313" key="2">
    <source>
        <dbReference type="Proteomes" id="UP001165121"/>
    </source>
</evidence>
<evidence type="ECO:0000313" key="1">
    <source>
        <dbReference type="EMBL" id="GMF40212.1"/>
    </source>
</evidence>
<gene>
    <name evidence="1" type="ORF">Pfra01_001225000</name>
</gene>
<sequence length="157" mass="17331">MNGEGEYVINGSLLKTPGVAYTPLGDARQLAEAQRWTRGGKPFAPTFVVEIEHTATTQINAEEKIVVEQTTEVICPVPGSYISEKIVSHENLVRLMKPVTRRRCVELQSRDSTSDMCSLSKVITSKYFTVLVLTLPEILTTPEQLLAGNPDYRCSGC</sequence>
<reference evidence="1" key="1">
    <citation type="submission" date="2023-04" db="EMBL/GenBank/DDBJ databases">
        <title>Phytophthora fragariaefolia NBRC 109709.</title>
        <authorList>
            <person name="Ichikawa N."/>
            <person name="Sato H."/>
            <person name="Tonouchi N."/>
        </authorList>
    </citation>
    <scope>NUCLEOTIDE SEQUENCE</scope>
    <source>
        <strain evidence="1">NBRC 109709</strain>
    </source>
</reference>